<feature type="compositionally biased region" description="Basic and acidic residues" evidence="2">
    <location>
        <begin position="821"/>
        <end position="838"/>
    </location>
</feature>
<protein>
    <submittedName>
        <fullName evidence="3">Uncharacterized protein</fullName>
    </submittedName>
</protein>
<feature type="compositionally biased region" description="Polar residues" evidence="2">
    <location>
        <begin position="929"/>
        <end position="941"/>
    </location>
</feature>
<organism evidence="3 4">
    <name type="scientific">Candidatus Deianiraea vastatrix</name>
    <dbReference type="NCBI Taxonomy" id="2163644"/>
    <lineage>
        <taxon>Bacteria</taxon>
        <taxon>Pseudomonadati</taxon>
        <taxon>Pseudomonadota</taxon>
        <taxon>Alphaproteobacteria</taxon>
        <taxon>Rickettsiales</taxon>
        <taxon>Candidatus Deianiraeaceae</taxon>
        <taxon>Candidatus Deianiraea</taxon>
    </lineage>
</organism>
<reference evidence="3 4" key="1">
    <citation type="journal article" date="2019" name="ISME J.">
        <title>Deianiraea, an extracellular bacterium associated with the ciliate Paramecium, suggests an alternative scenario for the evolution of Rickettsiales.</title>
        <authorList>
            <person name="Castelli M."/>
            <person name="Sabaneyeva E."/>
            <person name="Lanzoni O."/>
            <person name="Lebedeva N."/>
            <person name="Floriano A.M."/>
            <person name="Gaiarsa S."/>
            <person name="Benken K."/>
            <person name="Modeo L."/>
            <person name="Bandi C."/>
            <person name="Potekhin A."/>
            <person name="Sassera D."/>
            <person name="Petroni G."/>
        </authorList>
    </citation>
    <scope>NUCLEOTIDE SEQUENCE [LARGE SCALE GENOMIC DNA]</scope>
    <source>
        <strain evidence="3">CyL4-1</strain>
    </source>
</reference>
<proteinExistence type="predicted"/>
<feature type="coiled-coil region" evidence="1">
    <location>
        <begin position="306"/>
        <end position="347"/>
    </location>
</feature>
<evidence type="ECO:0000313" key="3">
    <source>
        <dbReference type="EMBL" id="QED22859.1"/>
    </source>
</evidence>
<feature type="region of interest" description="Disordered" evidence="2">
    <location>
        <begin position="898"/>
        <end position="971"/>
    </location>
</feature>
<evidence type="ECO:0000313" key="4">
    <source>
        <dbReference type="Proteomes" id="UP000321934"/>
    </source>
</evidence>
<keyword evidence="1" id="KW-0175">Coiled coil</keyword>
<dbReference type="EMBL" id="CP029077">
    <property type="protein sequence ID" value="QED22859.1"/>
    <property type="molecule type" value="Genomic_DNA"/>
</dbReference>
<dbReference type="Proteomes" id="UP000321934">
    <property type="component" value="Chromosome"/>
</dbReference>
<feature type="compositionally biased region" description="Low complexity" evidence="2">
    <location>
        <begin position="948"/>
        <end position="970"/>
    </location>
</feature>
<evidence type="ECO:0000256" key="1">
    <source>
        <dbReference type="SAM" id="Coils"/>
    </source>
</evidence>
<accession>A0A5B8XBY2</accession>
<name>A0A5B8XBY2_9RICK</name>
<dbReference type="AlphaFoldDB" id="A0A5B8XBY2"/>
<feature type="region of interest" description="Disordered" evidence="2">
    <location>
        <begin position="784"/>
        <end position="839"/>
    </location>
</feature>
<evidence type="ECO:0000256" key="2">
    <source>
        <dbReference type="SAM" id="MobiDB-lite"/>
    </source>
</evidence>
<feature type="coiled-coil region" evidence="1">
    <location>
        <begin position="102"/>
        <end position="129"/>
    </location>
</feature>
<feature type="compositionally biased region" description="Low complexity" evidence="2">
    <location>
        <begin position="784"/>
        <end position="795"/>
    </location>
</feature>
<sequence length="1187" mass="138068">MNNLDFVSDPIETNSSAMQKMFEQTYSEYNAKLEEYNTKLDNIPPKAQQQSNNSMNNMGQTLFEYYKKTYDLYEDIRANKALIEYFEQQKALMVISKHSNTMNLIDSHIQALKSKQNNLEKEQKQCEEDISYLLDCYIIDNNDRTDIRNSAFKQSKSGKIKKGCEDMIYMIIGYNASEKYIKEQIKEQPNKKIQNLFESSLKDSEFLKSMDNPIGMVYKKVTDLLNIDGQIIDDKGQVYYNKNKGEQDTLKKDIEVINSKITELTIEHAGKALQVQQPKTQLITKQTYNAIKNQTQHNKPNTQEQQKKITSDIKQIEKEKKECENSLAEKTEKLKKLQNTIQNNDKQDLKNQRLYLAIEYQKSKEVIEERKKYIDQQQQMYDDITNTINKTEQATLNDDDLIKCATMVTTAQNKMTEIEKKGLIKNRNYNGVLLTKLNNIGKDELTSWTQEDKNTFVMQLVLLLIDMKVIFNAKIHEAKEKMNKEMELYKERVQALNIKTTFLQNQALAKIQSDSVSLDTKLQKIATALSLTEDLNDAVLTDKPHAKAVTHENIDTSGSKYIIANIQTLIGKNKDSKIAGKQDHKMTENETNETNNLFFSQQYETTHTIQRQRYSSVQLGASDNKLVTDMVANKSVANELDANIPPPPPRIQQRSNFDKNNLNKKNLLQQTPETAATGTSTADSRFLNTMHPKVFQVAVQEEANDEQQDNNNHASNINADINAKIKEIQQKPEDIAKEEKFILEQCNRDDINLTLPPKPSYLGDKKQELEQKLQALLLQQQQEQQQQQQQQPQQHQEQEEEHQEQEEEQEEEQQEQEEEQQEQHQEQRGRIIPRERKTFQSNSTINKFVLNKKTLHFKKPIIGNETTIQKVKLLKTKNIQSIWGMQHKRQEEMKRKMQELKAQEQLKAQKQEEMKRKLQELQDQKHQRSTNQEHNIFSTQQVEKKVSRQVQSRQFNQSVQQQQQQQTQKQDALEPLENTLTIKQLQNNKQNINIFQTQEVKNNQQSIDNRLIDTAEQKTTGQRQYVAGYDNVCDNTTFDPSYRIIHSRDAEQQFRQTISRGNKKDKPFNVTRIGGGYYNQQKISTPMENNEQTYLIINGQTVEKNDQPNQLPKSKISQQGRKFYHSNVMDPSVQQYQYDTVKQVTLFTKATGNGINDALPPISSGTNKVQNLQENRRKAVQSLIKQN</sequence>
<feature type="compositionally biased region" description="Acidic residues" evidence="2">
    <location>
        <begin position="798"/>
        <end position="820"/>
    </location>
</feature>
<dbReference type="RefSeq" id="WP_146820167.1">
    <property type="nucleotide sequence ID" value="NZ_CP029077.1"/>
</dbReference>
<feature type="coiled-coil region" evidence="1">
    <location>
        <begin position="472"/>
        <end position="499"/>
    </location>
</feature>
<feature type="compositionally biased region" description="Basic and acidic residues" evidence="2">
    <location>
        <begin position="898"/>
        <end position="926"/>
    </location>
</feature>
<dbReference type="OrthoDB" id="9766710at2"/>
<gene>
    <name evidence="3" type="ORF">Deia_00045</name>
</gene>
<keyword evidence="4" id="KW-1185">Reference proteome</keyword>